<dbReference type="EMBL" id="BMVP01000004">
    <property type="protein sequence ID" value="GHB55623.1"/>
    <property type="molecule type" value="Genomic_DNA"/>
</dbReference>
<sequence>MIRCRPPAFSEPPNPRFEHPRPRGRFGAATGSGHITVTGGRDRATDWADKYDMPSMRGRDPDPLRPCAPACPRCSCSGGRYLGNRLVLMKP</sequence>
<feature type="compositionally biased region" description="Basic and acidic residues" evidence="1">
    <location>
        <begin position="40"/>
        <end position="63"/>
    </location>
</feature>
<comment type="caution">
    <text evidence="2">The sequence shown here is derived from an EMBL/GenBank/DDBJ whole genome shotgun (WGS) entry which is preliminary data.</text>
</comment>
<accession>A0ABQ3EUB2</accession>
<evidence type="ECO:0000256" key="1">
    <source>
        <dbReference type="SAM" id="MobiDB-lite"/>
    </source>
</evidence>
<evidence type="ECO:0000313" key="3">
    <source>
        <dbReference type="Proteomes" id="UP000642673"/>
    </source>
</evidence>
<keyword evidence="3" id="KW-1185">Reference proteome</keyword>
<reference evidence="3" key="1">
    <citation type="journal article" date="2019" name="Int. J. Syst. Evol. Microbiol.">
        <title>The Global Catalogue of Microorganisms (GCM) 10K type strain sequencing project: providing services to taxonomists for standard genome sequencing and annotation.</title>
        <authorList>
            <consortium name="The Broad Institute Genomics Platform"/>
            <consortium name="The Broad Institute Genome Sequencing Center for Infectious Disease"/>
            <person name="Wu L."/>
            <person name="Ma J."/>
        </authorList>
    </citation>
    <scope>NUCLEOTIDE SEQUENCE [LARGE SCALE GENOMIC DNA]</scope>
    <source>
        <strain evidence="3">JCM 4738</strain>
    </source>
</reference>
<name>A0ABQ3EUB2_9ACTN</name>
<organism evidence="2 3">
    <name type="scientific">Streptomyces cirratus</name>
    <dbReference type="NCBI Taxonomy" id="68187"/>
    <lineage>
        <taxon>Bacteria</taxon>
        <taxon>Bacillati</taxon>
        <taxon>Actinomycetota</taxon>
        <taxon>Actinomycetes</taxon>
        <taxon>Kitasatosporales</taxon>
        <taxon>Streptomycetaceae</taxon>
        <taxon>Streptomyces</taxon>
    </lineage>
</organism>
<evidence type="ECO:0000313" key="2">
    <source>
        <dbReference type="EMBL" id="GHB55623.1"/>
    </source>
</evidence>
<protein>
    <submittedName>
        <fullName evidence="2">Uncharacterized protein</fullName>
    </submittedName>
</protein>
<feature type="region of interest" description="Disordered" evidence="1">
    <location>
        <begin position="1"/>
        <end position="64"/>
    </location>
</feature>
<gene>
    <name evidence="2" type="ORF">GCM10010347_26990</name>
</gene>
<dbReference type="Proteomes" id="UP000642673">
    <property type="component" value="Unassembled WGS sequence"/>
</dbReference>
<proteinExistence type="predicted"/>